<sequence>MELTKINGNTYYINAPTNIGVYSYKNKNCLLIDTGINNSAARKIEEVLKENNLHVKYIVNTHSHPDHCGGNNYFKNNYTGCIVYTSEKEKLYMENIELRANMLYTATSPKNLSDDCKDSNVDYVLDQGNTKINDDKFEVFDLKGHSPQSIAIVTSDKVCFLGDALYSGTILEKYSFPYLFDVGSALISLEKIKEIDADYFVISHAEDIVKKDDIIELVDKNIDNIKDYCNQIIELLEKPLTKEELLENLTILNDLDIDFRQYHLNYSSMSAFLSYLYNKGKINSSVENGRLYYYSVND</sequence>
<dbReference type="RefSeq" id="WP_183279871.1">
    <property type="nucleotide sequence ID" value="NZ_BLZR01000001.1"/>
</dbReference>
<organism evidence="2 3">
    <name type="scientific">Clostridium fungisolvens</name>
    <dbReference type="NCBI Taxonomy" id="1604897"/>
    <lineage>
        <taxon>Bacteria</taxon>
        <taxon>Bacillati</taxon>
        <taxon>Bacillota</taxon>
        <taxon>Clostridia</taxon>
        <taxon>Eubacteriales</taxon>
        <taxon>Clostridiaceae</taxon>
        <taxon>Clostridium</taxon>
    </lineage>
</organism>
<name>A0A6V8SMS7_9CLOT</name>
<dbReference type="GO" id="GO:0016787">
    <property type="term" value="F:hydrolase activity"/>
    <property type="evidence" value="ECO:0007669"/>
    <property type="project" value="UniProtKB-KW"/>
</dbReference>
<proteinExistence type="predicted"/>
<feature type="domain" description="Metallo-beta-lactamase" evidence="1">
    <location>
        <begin position="16"/>
        <end position="204"/>
    </location>
</feature>
<reference evidence="2 3" key="1">
    <citation type="submission" date="2020-07" db="EMBL/GenBank/DDBJ databases">
        <title>A new beta-1,3-glucan-decomposing anaerobic bacterium isolated from anoxic soil subjected to biological soil disinfestation.</title>
        <authorList>
            <person name="Ueki A."/>
            <person name="Tonouchi A."/>
        </authorList>
    </citation>
    <scope>NUCLEOTIDE SEQUENCE [LARGE SCALE GENOMIC DNA]</scope>
    <source>
        <strain evidence="2 3">TW1</strain>
    </source>
</reference>
<dbReference type="InterPro" id="IPR036866">
    <property type="entry name" value="RibonucZ/Hydroxyglut_hydro"/>
</dbReference>
<gene>
    <name evidence="2" type="ORF">bsdtw1_04364</name>
</gene>
<dbReference type="InterPro" id="IPR001279">
    <property type="entry name" value="Metallo-B-lactamas"/>
</dbReference>
<dbReference type="InterPro" id="IPR050855">
    <property type="entry name" value="NDM-1-like"/>
</dbReference>
<comment type="caution">
    <text evidence="2">The sequence shown here is derived from an EMBL/GenBank/DDBJ whole genome shotgun (WGS) entry which is preliminary data.</text>
</comment>
<keyword evidence="3" id="KW-1185">Reference proteome</keyword>
<protein>
    <submittedName>
        <fullName evidence="2">Hydroxyacylglutathione hydrolase</fullName>
    </submittedName>
</protein>
<dbReference type="CDD" id="cd07743">
    <property type="entry name" value="metallo-hydrolase-like_MBL-fold"/>
    <property type="match status" value="1"/>
</dbReference>
<dbReference type="Pfam" id="PF00753">
    <property type="entry name" value="Lactamase_B"/>
    <property type="match status" value="1"/>
</dbReference>
<evidence type="ECO:0000313" key="3">
    <source>
        <dbReference type="Proteomes" id="UP000580568"/>
    </source>
</evidence>
<accession>A0A6V8SMS7</accession>
<keyword evidence="2" id="KW-0378">Hydrolase</keyword>
<dbReference type="Gene3D" id="3.60.15.10">
    <property type="entry name" value="Ribonuclease Z/Hydroxyacylglutathione hydrolase-like"/>
    <property type="match status" value="1"/>
</dbReference>
<dbReference type="SUPFAM" id="SSF56281">
    <property type="entry name" value="Metallo-hydrolase/oxidoreductase"/>
    <property type="match status" value="1"/>
</dbReference>
<dbReference type="PANTHER" id="PTHR42951:SF14">
    <property type="entry name" value="METALLO-BETA-LACTAMASE SUPERFAMILY PROTEIN"/>
    <property type="match status" value="1"/>
</dbReference>
<dbReference type="AlphaFoldDB" id="A0A6V8SMS7"/>
<dbReference type="SMART" id="SM00849">
    <property type="entry name" value="Lactamase_B"/>
    <property type="match status" value="1"/>
</dbReference>
<evidence type="ECO:0000313" key="2">
    <source>
        <dbReference type="EMBL" id="GFP78170.1"/>
    </source>
</evidence>
<evidence type="ECO:0000259" key="1">
    <source>
        <dbReference type="SMART" id="SM00849"/>
    </source>
</evidence>
<dbReference type="PANTHER" id="PTHR42951">
    <property type="entry name" value="METALLO-BETA-LACTAMASE DOMAIN-CONTAINING"/>
    <property type="match status" value="1"/>
</dbReference>
<dbReference type="EMBL" id="BLZR01000001">
    <property type="protein sequence ID" value="GFP78170.1"/>
    <property type="molecule type" value="Genomic_DNA"/>
</dbReference>
<dbReference type="Proteomes" id="UP000580568">
    <property type="component" value="Unassembled WGS sequence"/>
</dbReference>